<reference evidence="1 2" key="2">
    <citation type="submission" date="2019-04" db="EMBL/GenBank/DDBJ databases">
        <title>The genome sequence of big-headed turtle.</title>
        <authorList>
            <person name="Gong S."/>
        </authorList>
    </citation>
    <scope>NUCLEOTIDE SEQUENCE [LARGE SCALE GENOMIC DNA]</scope>
    <source>
        <strain evidence="1">DO16091913</strain>
        <tissue evidence="1">Muscle</tissue>
    </source>
</reference>
<protein>
    <submittedName>
        <fullName evidence="1">Cyclic AMP-responsive element-binding protein 3-like protein 1</fullName>
    </submittedName>
</protein>
<proteinExistence type="predicted"/>
<name>A0A4D9EWH9_9SAUR</name>
<organism evidence="1 2">
    <name type="scientific">Platysternon megacephalum</name>
    <name type="common">big-headed turtle</name>
    <dbReference type="NCBI Taxonomy" id="55544"/>
    <lineage>
        <taxon>Eukaryota</taxon>
        <taxon>Metazoa</taxon>
        <taxon>Chordata</taxon>
        <taxon>Craniata</taxon>
        <taxon>Vertebrata</taxon>
        <taxon>Euteleostomi</taxon>
        <taxon>Archelosauria</taxon>
        <taxon>Testudinata</taxon>
        <taxon>Testudines</taxon>
        <taxon>Cryptodira</taxon>
        <taxon>Durocryptodira</taxon>
        <taxon>Testudinoidea</taxon>
        <taxon>Platysternidae</taxon>
        <taxon>Platysternon</taxon>
    </lineage>
</organism>
<keyword evidence="2" id="KW-1185">Reference proteome</keyword>
<evidence type="ECO:0000313" key="2">
    <source>
        <dbReference type="Proteomes" id="UP000297703"/>
    </source>
</evidence>
<dbReference type="Proteomes" id="UP000297703">
    <property type="component" value="Unassembled WGS sequence"/>
</dbReference>
<sequence>MAHHEIAITKVFCNSAFTAENKTMDGCLLICGNLLTGRIGEPPLQFFVVVLTYVTDPCNINATSLAVKMQYSKFWLMHLLQKTRTVDWKKHYWTKIRGSLGCENSAS</sequence>
<dbReference type="AlphaFoldDB" id="A0A4D9EWH9"/>
<accession>A0A4D9EWH9</accession>
<dbReference type="EMBL" id="QXTE01000006">
    <property type="protein sequence ID" value="TFK15057.1"/>
    <property type="molecule type" value="Genomic_DNA"/>
</dbReference>
<comment type="caution">
    <text evidence="1">The sequence shown here is derived from an EMBL/GenBank/DDBJ whole genome shotgun (WGS) entry which is preliminary data.</text>
</comment>
<reference evidence="1 2" key="1">
    <citation type="submission" date="2019-04" db="EMBL/GenBank/DDBJ databases">
        <title>Draft genome of the big-headed turtle Platysternon megacephalum.</title>
        <authorList>
            <person name="Gong S."/>
        </authorList>
    </citation>
    <scope>NUCLEOTIDE SEQUENCE [LARGE SCALE GENOMIC DNA]</scope>
    <source>
        <strain evidence="1">DO16091913</strain>
        <tissue evidence="1">Muscle</tissue>
    </source>
</reference>
<gene>
    <name evidence="1" type="ORF">DR999_PMT01341</name>
</gene>
<evidence type="ECO:0000313" key="1">
    <source>
        <dbReference type="EMBL" id="TFK15057.1"/>
    </source>
</evidence>